<dbReference type="Gene3D" id="3.90.70.10">
    <property type="entry name" value="Cysteine proteinases"/>
    <property type="match status" value="1"/>
</dbReference>
<dbReference type="Gene3D" id="1.20.58.80">
    <property type="entry name" value="Phosphotransferase system, lactose/cellobiose-type IIA subunit"/>
    <property type="match status" value="2"/>
</dbReference>
<sequence>MDHIRALVAQAIQCDRQGRVAKAIELYLKAAEALEENGRLGPTSEEKIQSYRARAHKLSLGLTPTPADQVPPTLTRAKSLLERALNEEESGSGAGSLPLYLEAASVCLALKRTTTQPELATRIESMAKYALDRAEALHQGPQTASQVHMDELLDKLPVVAEPLGALEASSLVLPLPPSPQKTPKSPVKSPSSPLRPPLPSSSIESRYTAEEKAVLGMTSVINGREYVPFMSVDLSEKFTFPIPYTDKHGMLDLAPKQKAKLVRWARPSEFMKQPTMIQVVDCYSVKQTVVSDCSFVASIAISAQHEKRFGKKLITCIIYPQNSKGEPVYNPSGKYMIKLRINGVPRKVVLDDYLPLGQHNEPLCSYSSNRNELWISLLEKAYMKVMGGYDFPGSNSNIDLYVLTGWIPERVSIRAEGQVFDREGTFQKLFQRFHQGDVLVTLATGEMSQSEADRAGLVPTHAYALLDIRQIDGLQLFLLKNPWSHLRWKGNYSERDEVHWTPKLKKALNYDPLNAQNFDNGVFWIDYDSLCKFFDVIYMNWKPELFQHTFVTHQTWHSALGPAKDLYDISNNPQYSLELQGEEGALWILLSRHITDIADFKNNKEYITVLLYKNQGKRVYNPYDPPPYIDGMRINSPHYLCKTVITPETPKKMTLIVSQFNKSTHIHYTLRVYSTIPFILNKISNPYKHEREFVSKWEGKSAGGCDNYRETYPFNPKFECNIDKKTAILVELKGPRDYQIGFGVKCEKLNFEGESPLIFKKKHSGTYKHGYAVLELELLPGIYSIIPTTFKPGQESPFFLQLKSSSPIKCHQVKLSN</sequence>
<accession>A0A553PDA6</accession>
<evidence type="ECO:0000256" key="2">
    <source>
        <dbReference type="ARBA" id="ARBA00022670"/>
    </source>
</evidence>
<dbReference type="Pfam" id="PF00648">
    <property type="entry name" value="Peptidase_C2"/>
    <property type="match status" value="1"/>
</dbReference>
<feature type="region of interest" description="Disordered" evidence="7">
    <location>
        <begin position="174"/>
        <end position="205"/>
    </location>
</feature>
<comment type="similarity">
    <text evidence="1">Belongs to the peptidase C2 family.</text>
</comment>
<dbReference type="OrthoDB" id="167576at2759"/>
<dbReference type="InterPro" id="IPR038765">
    <property type="entry name" value="Papain-like_cys_pep_sf"/>
</dbReference>
<dbReference type="SMART" id="SM00745">
    <property type="entry name" value="MIT"/>
    <property type="match status" value="2"/>
</dbReference>
<dbReference type="InterPro" id="IPR036213">
    <property type="entry name" value="Calpain_III_sf"/>
</dbReference>
<dbReference type="PRINTS" id="PR00704">
    <property type="entry name" value="CALPAIN"/>
</dbReference>
<evidence type="ECO:0000256" key="3">
    <source>
        <dbReference type="ARBA" id="ARBA00022801"/>
    </source>
</evidence>
<dbReference type="SUPFAM" id="SSF116846">
    <property type="entry name" value="MIT domain"/>
    <property type="match status" value="2"/>
</dbReference>
<dbReference type="InterPro" id="IPR022684">
    <property type="entry name" value="Calpain_cysteine_protease"/>
</dbReference>
<reference evidence="9 10" key="1">
    <citation type="journal article" date="2018" name="Nat. Ecol. Evol.">
        <title>Genomic signatures of mitonuclear coevolution across populations of Tigriopus californicus.</title>
        <authorList>
            <person name="Barreto F.S."/>
            <person name="Watson E.T."/>
            <person name="Lima T.G."/>
            <person name="Willett C.S."/>
            <person name="Edmands S."/>
            <person name="Li W."/>
            <person name="Burton R.S."/>
        </authorList>
    </citation>
    <scope>NUCLEOTIDE SEQUENCE [LARGE SCALE GENOMIC DNA]</scope>
    <source>
        <strain evidence="9 10">San Diego</strain>
    </source>
</reference>
<dbReference type="AlphaFoldDB" id="A0A553PDA6"/>
<dbReference type="PROSITE" id="PS50203">
    <property type="entry name" value="CALPAIN_CAT"/>
    <property type="match status" value="1"/>
</dbReference>
<name>A0A553PDA6_TIGCA</name>
<dbReference type="EMBL" id="VCGU01000005">
    <property type="protein sequence ID" value="TRY75656.1"/>
    <property type="molecule type" value="Genomic_DNA"/>
</dbReference>
<dbReference type="PANTHER" id="PTHR46143:SF1">
    <property type="entry name" value="CALPAIN-7"/>
    <property type="match status" value="1"/>
</dbReference>
<evidence type="ECO:0000313" key="9">
    <source>
        <dbReference type="EMBL" id="TRY75656.1"/>
    </source>
</evidence>
<dbReference type="GO" id="GO:0004198">
    <property type="term" value="F:calcium-dependent cysteine-type endopeptidase activity"/>
    <property type="evidence" value="ECO:0007669"/>
    <property type="project" value="InterPro"/>
</dbReference>
<evidence type="ECO:0000313" key="10">
    <source>
        <dbReference type="Proteomes" id="UP000318571"/>
    </source>
</evidence>
<dbReference type="Pfam" id="PF01067">
    <property type="entry name" value="Calpain_III"/>
    <property type="match status" value="1"/>
</dbReference>
<feature type="active site" evidence="5 6">
    <location>
        <position position="293"/>
    </location>
</feature>
<dbReference type="Proteomes" id="UP000318571">
    <property type="component" value="Chromosome 2"/>
</dbReference>
<feature type="compositionally biased region" description="Low complexity" evidence="7">
    <location>
        <begin position="181"/>
        <end position="192"/>
    </location>
</feature>
<dbReference type="GO" id="GO:0006508">
    <property type="term" value="P:proteolysis"/>
    <property type="evidence" value="ECO:0007669"/>
    <property type="project" value="UniProtKB-KW"/>
</dbReference>
<evidence type="ECO:0000256" key="7">
    <source>
        <dbReference type="SAM" id="MobiDB-lite"/>
    </source>
</evidence>
<keyword evidence="4 6" id="KW-0788">Thiol protease</keyword>
<protein>
    <recommendedName>
        <fullName evidence="8">Calpain catalytic domain-containing protein</fullName>
    </recommendedName>
</protein>
<organism evidence="9 10">
    <name type="scientific">Tigriopus californicus</name>
    <name type="common">Marine copepod</name>
    <dbReference type="NCBI Taxonomy" id="6832"/>
    <lineage>
        <taxon>Eukaryota</taxon>
        <taxon>Metazoa</taxon>
        <taxon>Ecdysozoa</taxon>
        <taxon>Arthropoda</taxon>
        <taxon>Crustacea</taxon>
        <taxon>Multicrustacea</taxon>
        <taxon>Hexanauplia</taxon>
        <taxon>Copepoda</taxon>
        <taxon>Harpacticoida</taxon>
        <taxon>Harpacticidae</taxon>
        <taxon>Tigriopus</taxon>
    </lineage>
</organism>
<dbReference type="OMA" id="GDYRRGC"/>
<dbReference type="SMART" id="SM00230">
    <property type="entry name" value="CysPc"/>
    <property type="match status" value="1"/>
</dbReference>
<dbReference type="STRING" id="6832.A0A553PDA6"/>
<gene>
    <name evidence="9" type="ORF">TCAL_00504</name>
</gene>
<dbReference type="SMART" id="SM00720">
    <property type="entry name" value="calpain_III"/>
    <property type="match status" value="1"/>
</dbReference>
<comment type="caution">
    <text evidence="9">The sequence shown here is derived from an EMBL/GenBank/DDBJ whole genome shotgun (WGS) entry which is preliminary data.</text>
</comment>
<feature type="active site" evidence="5 6">
    <location>
        <position position="481"/>
    </location>
</feature>
<keyword evidence="3 6" id="KW-0378">Hydrolase</keyword>
<dbReference type="SUPFAM" id="SSF49758">
    <property type="entry name" value="Calpain large subunit, middle domain (domain III)"/>
    <property type="match status" value="2"/>
</dbReference>
<proteinExistence type="inferred from homology"/>
<evidence type="ECO:0000256" key="1">
    <source>
        <dbReference type="ARBA" id="ARBA00007623"/>
    </source>
</evidence>
<dbReference type="Gene3D" id="2.60.120.380">
    <property type="match status" value="2"/>
</dbReference>
<dbReference type="InterPro" id="IPR001300">
    <property type="entry name" value="Peptidase_C2_calpain_cat"/>
</dbReference>
<evidence type="ECO:0000256" key="6">
    <source>
        <dbReference type="PROSITE-ProRule" id="PRU00239"/>
    </source>
</evidence>
<dbReference type="InterPro" id="IPR036181">
    <property type="entry name" value="MIT_dom_sf"/>
</dbReference>
<keyword evidence="2 6" id="KW-0645">Protease</keyword>
<dbReference type="PANTHER" id="PTHR46143">
    <property type="entry name" value="CALPAIN-7"/>
    <property type="match status" value="1"/>
</dbReference>
<evidence type="ECO:0000256" key="4">
    <source>
        <dbReference type="ARBA" id="ARBA00022807"/>
    </source>
</evidence>
<dbReference type="InterPro" id="IPR022683">
    <property type="entry name" value="Calpain_III"/>
</dbReference>
<dbReference type="InterPro" id="IPR022682">
    <property type="entry name" value="Calpain_domain_III"/>
</dbReference>
<feature type="domain" description="Calpain catalytic" evidence="8">
    <location>
        <begin position="262"/>
        <end position="543"/>
    </location>
</feature>
<dbReference type="CDD" id="cd00044">
    <property type="entry name" value="CysPc"/>
    <property type="match status" value="1"/>
</dbReference>
<evidence type="ECO:0000259" key="8">
    <source>
        <dbReference type="PROSITE" id="PS50203"/>
    </source>
</evidence>
<dbReference type="InterPro" id="IPR051297">
    <property type="entry name" value="PalB/RIM13"/>
</dbReference>
<evidence type="ECO:0000256" key="5">
    <source>
        <dbReference type="PIRSR" id="PIRSR622684-1"/>
    </source>
</evidence>
<feature type="active site" evidence="5 6">
    <location>
        <position position="461"/>
    </location>
</feature>
<dbReference type="InterPro" id="IPR007330">
    <property type="entry name" value="MIT_dom"/>
</dbReference>
<keyword evidence="10" id="KW-1185">Reference proteome</keyword>
<dbReference type="SUPFAM" id="SSF54001">
    <property type="entry name" value="Cysteine proteinases"/>
    <property type="match status" value="1"/>
</dbReference>